<reference evidence="2 3" key="1">
    <citation type="submission" date="2023-05" db="EMBL/GenBank/DDBJ databases">
        <title>Marinobacter albus sp. nov., a marine bacterium isolated from sand in a coastal intertidal zone of huludao.</title>
        <authorList>
            <person name="Deng T."/>
        </authorList>
    </citation>
    <scope>NUCLEOTIDE SEQUENCE [LARGE SCALE GENOMIC DNA]</scope>
    <source>
        <strain evidence="2 3">M216</strain>
    </source>
</reference>
<dbReference type="InterPro" id="IPR011089">
    <property type="entry name" value="GmrSD_C"/>
</dbReference>
<evidence type="ECO:0000313" key="3">
    <source>
        <dbReference type="Proteomes" id="UP001223547"/>
    </source>
</evidence>
<proteinExistence type="predicted"/>
<dbReference type="Proteomes" id="UP001223547">
    <property type="component" value="Unassembled WGS sequence"/>
</dbReference>
<feature type="domain" description="GmrSD restriction endonucleases C-terminal" evidence="1">
    <location>
        <begin position="27"/>
        <end position="75"/>
    </location>
</feature>
<accession>A0ABT7HC11</accession>
<keyword evidence="3" id="KW-1185">Reference proteome</keyword>
<evidence type="ECO:0000313" key="2">
    <source>
        <dbReference type="EMBL" id="MDK9557895.1"/>
    </source>
</evidence>
<comment type="caution">
    <text evidence="2">The sequence shown here is derived from an EMBL/GenBank/DDBJ whole genome shotgun (WGS) entry which is preliminary data.</text>
</comment>
<evidence type="ECO:0000259" key="1">
    <source>
        <dbReference type="Pfam" id="PF07510"/>
    </source>
</evidence>
<sequence length="96" mass="11004">MSRDQQASVSLQSSNSLFPDCWFTCFSVVAINAHHVVPLAWAWELGALVWTDTEREQFANDPVNRLRAEASPNRSKWTTTQSTKFVVPASLWERFF</sequence>
<dbReference type="RefSeq" id="WP_219865944.1">
    <property type="nucleotide sequence ID" value="NZ_JASSQD010000001.1"/>
</dbReference>
<name>A0ABT7HC11_9GAMM</name>
<gene>
    <name evidence="2" type="ORF">QQF73_09695</name>
</gene>
<organism evidence="2 3">
    <name type="scientific">Marinobacter albus</name>
    <dbReference type="NCBI Taxonomy" id="3030833"/>
    <lineage>
        <taxon>Bacteria</taxon>
        <taxon>Pseudomonadati</taxon>
        <taxon>Pseudomonadota</taxon>
        <taxon>Gammaproteobacteria</taxon>
        <taxon>Pseudomonadales</taxon>
        <taxon>Marinobacteraceae</taxon>
        <taxon>Marinobacter</taxon>
    </lineage>
</organism>
<dbReference type="Pfam" id="PF07510">
    <property type="entry name" value="GmrSD_C"/>
    <property type="match status" value="1"/>
</dbReference>
<dbReference type="EMBL" id="JASSQD010000001">
    <property type="protein sequence ID" value="MDK9557895.1"/>
    <property type="molecule type" value="Genomic_DNA"/>
</dbReference>
<protein>
    <submittedName>
        <fullName evidence="2">DUF1524 domain-containing protein</fullName>
    </submittedName>
</protein>